<dbReference type="AlphaFoldDB" id="A0A9W6ILM1"/>
<sequence>MTHTRGQKIAVIGSGIAGLAAAWRLSLVHDVTLFEAAPRLGGHANTVSAQIGGEHVDVDTGFIVFNPRNYPNFTPLLDYFDVETAPSSMSFAASLDGGRFEYSSNPDGLFAQKRNLVRPRMWRMIRDILRLHDHARRGDHAGEVRSLDDFLRAEGYSSTFREDHILPMCAAIWSSPVDQMRAYPARAFFEFFTNHGLLQLSDRPQWRTVTGGSHRYVERLAGAIKGRVRLSAPVRGIDRSGGQVTVRTDTDESRFDQIVLACHSDQALALIDAPDPMERELLGAIRYRPNTAILHTDTGLLPRRRSAWASWNYLESARTADSGGRISLTYWMNALQPLPTQTPVLVTLNPDVAPDPARVLHTDQYDHPVFDAAAIAAQARFGTLQGHRRTWYCGAWLGAGFHEDGLQSGLAVAEALGAPGRPWACTGGDTRIPWTQAPAPVQPALAVAAE</sequence>
<evidence type="ECO:0000313" key="2">
    <source>
        <dbReference type="EMBL" id="GLK51769.1"/>
    </source>
</evidence>
<reference evidence="2" key="1">
    <citation type="journal article" date="2014" name="Int. J. Syst. Evol. Microbiol.">
        <title>Complete genome sequence of Corynebacterium casei LMG S-19264T (=DSM 44701T), isolated from a smear-ripened cheese.</title>
        <authorList>
            <consortium name="US DOE Joint Genome Institute (JGI-PGF)"/>
            <person name="Walter F."/>
            <person name="Albersmeier A."/>
            <person name="Kalinowski J."/>
            <person name="Ruckert C."/>
        </authorList>
    </citation>
    <scope>NUCLEOTIDE SEQUENCE</scope>
    <source>
        <strain evidence="2">VKM B-1513</strain>
    </source>
</reference>
<organism evidence="2 3">
    <name type="scientific">Maricaulis virginensis</name>
    <dbReference type="NCBI Taxonomy" id="144022"/>
    <lineage>
        <taxon>Bacteria</taxon>
        <taxon>Pseudomonadati</taxon>
        <taxon>Pseudomonadota</taxon>
        <taxon>Alphaproteobacteria</taxon>
        <taxon>Maricaulales</taxon>
        <taxon>Maricaulaceae</taxon>
        <taxon>Maricaulis</taxon>
    </lineage>
</organism>
<dbReference type="Gene3D" id="3.50.50.60">
    <property type="entry name" value="FAD/NAD(P)-binding domain"/>
    <property type="match status" value="1"/>
</dbReference>
<dbReference type="RefSeq" id="WP_271186135.1">
    <property type="nucleotide sequence ID" value="NZ_BSFE01000003.1"/>
</dbReference>
<name>A0A9W6ILM1_9PROT</name>
<evidence type="ECO:0000313" key="3">
    <source>
        <dbReference type="Proteomes" id="UP001143486"/>
    </source>
</evidence>
<dbReference type="GO" id="GO:0016491">
    <property type="term" value="F:oxidoreductase activity"/>
    <property type="evidence" value="ECO:0007669"/>
    <property type="project" value="InterPro"/>
</dbReference>
<dbReference type="EMBL" id="BSFE01000003">
    <property type="protein sequence ID" value="GLK51769.1"/>
    <property type="molecule type" value="Genomic_DNA"/>
</dbReference>
<dbReference type="Gene3D" id="1.10.405.20">
    <property type="match status" value="1"/>
</dbReference>
<comment type="caution">
    <text evidence="2">The sequence shown here is derived from an EMBL/GenBank/DDBJ whole genome shotgun (WGS) entry which is preliminary data.</text>
</comment>
<dbReference type="Gene3D" id="3.30.70.1990">
    <property type="match status" value="1"/>
</dbReference>
<dbReference type="Pfam" id="PF01593">
    <property type="entry name" value="Amino_oxidase"/>
    <property type="match status" value="1"/>
</dbReference>
<dbReference type="SUPFAM" id="SSF51905">
    <property type="entry name" value="FAD/NAD(P)-binding domain"/>
    <property type="match status" value="1"/>
</dbReference>
<protein>
    <submittedName>
        <fullName evidence="2">NAD/FAD-binding protein</fullName>
    </submittedName>
</protein>
<dbReference type="Proteomes" id="UP001143486">
    <property type="component" value="Unassembled WGS sequence"/>
</dbReference>
<reference evidence="2" key="2">
    <citation type="submission" date="2023-01" db="EMBL/GenBank/DDBJ databases">
        <authorList>
            <person name="Sun Q."/>
            <person name="Evtushenko L."/>
        </authorList>
    </citation>
    <scope>NUCLEOTIDE SEQUENCE</scope>
    <source>
        <strain evidence="2">VKM B-1513</strain>
    </source>
</reference>
<feature type="domain" description="Amine oxidase" evidence="1">
    <location>
        <begin position="16"/>
        <end position="291"/>
    </location>
</feature>
<accession>A0A9W6ILM1</accession>
<dbReference type="InterPro" id="IPR050464">
    <property type="entry name" value="Zeta_carotene_desat/Oxidored"/>
</dbReference>
<keyword evidence="3" id="KW-1185">Reference proteome</keyword>
<dbReference type="InterPro" id="IPR002937">
    <property type="entry name" value="Amino_oxidase"/>
</dbReference>
<dbReference type="InterPro" id="IPR036188">
    <property type="entry name" value="FAD/NAD-bd_sf"/>
</dbReference>
<dbReference type="PANTHER" id="PTHR42923">
    <property type="entry name" value="PROTOPORPHYRINOGEN OXIDASE"/>
    <property type="match status" value="1"/>
</dbReference>
<dbReference type="FunFam" id="1.10.405.20:FF:000001">
    <property type="entry name" value="Amine oxidase"/>
    <property type="match status" value="1"/>
</dbReference>
<dbReference type="PANTHER" id="PTHR42923:SF17">
    <property type="entry name" value="AMINE OXIDASE DOMAIN-CONTAINING PROTEIN"/>
    <property type="match status" value="1"/>
</dbReference>
<proteinExistence type="predicted"/>
<evidence type="ECO:0000259" key="1">
    <source>
        <dbReference type="Pfam" id="PF01593"/>
    </source>
</evidence>
<gene>
    <name evidence="2" type="ORF">GCM10017621_12770</name>
</gene>